<evidence type="ECO:0000256" key="4">
    <source>
        <dbReference type="ARBA" id="ARBA00022989"/>
    </source>
</evidence>
<proteinExistence type="predicted"/>
<sequence length="437" mass="44412">MSVSAELRVLLRRTGFRRLFTVRLLSQCADGMFQIGLATLFFFSPERASSAGQVAVAFAVLLAPFTIVGPWAGVFLDRWRRRQVLLVGNVLRAAVALVIVALMVTTPPDDDLGVAVYLLALVNLSINRFLLAALSAGLPHVVDGPLLLTANSLLPTLGAVSAGVGAGVGLGLGLVVPTGRAQDAAAVVVSAALMATAAWAASRLGRGQLGPDDAASAPPLRRAVARLAWALADGARYLVARGTPGQALAVMAVHRFLFGTTLVAAILISRNLLADPADAEAGLAAFAAVSAATAAGFGLAVVLTPVLSPRSGTHSWITGSLVLGAAAQGLLVLEVTTWTMLVAGAALGLSSQGAKIAVDTVVQRDTADAFLGRAFALYDVLYNSALLGAAALAALALPDSGASRALFVVLTGGYVGAAVVFHAWGARAPRAAAASHP</sequence>
<dbReference type="Proteomes" id="UP000774283">
    <property type="component" value="Unassembled WGS sequence"/>
</dbReference>
<feature type="transmembrane region" description="Helical" evidence="6">
    <location>
        <begin position="184"/>
        <end position="201"/>
    </location>
</feature>
<feature type="transmembrane region" description="Helical" evidence="6">
    <location>
        <begin position="281"/>
        <end position="303"/>
    </location>
</feature>
<comment type="caution">
    <text evidence="7">The sequence shown here is derived from an EMBL/GenBank/DDBJ whole genome shotgun (WGS) entry which is preliminary data.</text>
</comment>
<evidence type="ECO:0000313" key="8">
    <source>
        <dbReference type="Proteomes" id="UP000774283"/>
    </source>
</evidence>
<feature type="transmembrane region" description="Helical" evidence="6">
    <location>
        <begin position="55"/>
        <end position="76"/>
    </location>
</feature>
<evidence type="ECO:0000256" key="1">
    <source>
        <dbReference type="ARBA" id="ARBA00004651"/>
    </source>
</evidence>
<keyword evidence="3 6" id="KW-0812">Transmembrane</keyword>
<evidence type="ECO:0000256" key="6">
    <source>
        <dbReference type="SAM" id="Phobius"/>
    </source>
</evidence>
<name>A0A9X5IQK9_9MICO</name>
<evidence type="ECO:0000256" key="5">
    <source>
        <dbReference type="ARBA" id="ARBA00023136"/>
    </source>
</evidence>
<feature type="transmembrane region" description="Helical" evidence="6">
    <location>
        <begin position="405"/>
        <end position="424"/>
    </location>
</feature>
<gene>
    <name evidence="7" type="ORF">HF995_05830</name>
</gene>
<evidence type="ECO:0000256" key="2">
    <source>
        <dbReference type="ARBA" id="ARBA00022475"/>
    </source>
</evidence>
<comment type="subcellular location">
    <subcellularLocation>
        <location evidence="1">Cell membrane</location>
        <topology evidence="1">Multi-pass membrane protein</topology>
    </subcellularLocation>
</comment>
<evidence type="ECO:0000256" key="3">
    <source>
        <dbReference type="ARBA" id="ARBA00022692"/>
    </source>
</evidence>
<dbReference type="SUPFAM" id="SSF103473">
    <property type="entry name" value="MFS general substrate transporter"/>
    <property type="match status" value="1"/>
</dbReference>
<dbReference type="PANTHER" id="PTHR23513">
    <property type="entry name" value="INTEGRAL MEMBRANE EFFLUX PROTEIN-RELATED"/>
    <property type="match status" value="1"/>
</dbReference>
<feature type="transmembrane region" description="Helical" evidence="6">
    <location>
        <begin position="247"/>
        <end position="269"/>
    </location>
</feature>
<keyword evidence="8" id="KW-1185">Reference proteome</keyword>
<accession>A0A9X5IQK9</accession>
<feature type="transmembrane region" description="Helical" evidence="6">
    <location>
        <begin position="380"/>
        <end position="398"/>
    </location>
</feature>
<dbReference type="AlphaFoldDB" id="A0A9X5IQK9"/>
<feature type="transmembrane region" description="Helical" evidence="6">
    <location>
        <begin position="20"/>
        <end position="43"/>
    </location>
</feature>
<dbReference type="Gene3D" id="1.20.1250.20">
    <property type="entry name" value="MFS general substrate transporter like domains"/>
    <property type="match status" value="1"/>
</dbReference>
<feature type="transmembrane region" description="Helical" evidence="6">
    <location>
        <begin position="83"/>
        <end position="102"/>
    </location>
</feature>
<evidence type="ECO:0000313" key="7">
    <source>
        <dbReference type="EMBL" id="NKX92795.1"/>
    </source>
</evidence>
<dbReference type="PANTHER" id="PTHR23513:SF17">
    <property type="entry name" value="MEMBRANE PROTEIN"/>
    <property type="match status" value="1"/>
</dbReference>
<organism evidence="7 8">
    <name type="scientific">Sanguibacter hominis ATCC BAA-789</name>
    <dbReference type="NCBI Taxonomy" id="1312740"/>
    <lineage>
        <taxon>Bacteria</taxon>
        <taxon>Bacillati</taxon>
        <taxon>Actinomycetota</taxon>
        <taxon>Actinomycetes</taxon>
        <taxon>Micrococcales</taxon>
        <taxon>Sanguibacteraceae</taxon>
        <taxon>Sanguibacter</taxon>
    </lineage>
</organism>
<dbReference type="InterPro" id="IPR036259">
    <property type="entry name" value="MFS_trans_sf"/>
</dbReference>
<keyword evidence="4 6" id="KW-1133">Transmembrane helix</keyword>
<protein>
    <submittedName>
        <fullName evidence="7">MFS transporter</fullName>
    </submittedName>
</protein>
<dbReference type="RefSeq" id="WP_168446789.1">
    <property type="nucleotide sequence ID" value="NZ_JAAXOW010000001.1"/>
</dbReference>
<keyword evidence="2" id="KW-1003">Cell membrane</keyword>
<keyword evidence="5 6" id="KW-0472">Membrane</keyword>
<dbReference type="GO" id="GO:0005886">
    <property type="term" value="C:plasma membrane"/>
    <property type="evidence" value="ECO:0007669"/>
    <property type="project" value="UniProtKB-SubCell"/>
</dbReference>
<dbReference type="EMBL" id="JAAXOW010000001">
    <property type="protein sequence ID" value="NKX92795.1"/>
    <property type="molecule type" value="Genomic_DNA"/>
</dbReference>
<feature type="transmembrane region" description="Helical" evidence="6">
    <location>
        <begin position="146"/>
        <end position="172"/>
    </location>
</feature>
<reference evidence="7 8" key="1">
    <citation type="submission" date="2020-04" db="EMBL/GenBank/DDBJ databases">
        <title>MicrobeNet Type strains.</title>
        <authorList>
            <person name="Nicholson A.C."/>
        </authorList>
    </citation>
    <scope>NUCLEOTIDE SEQUENCE [LARGE SCALE GENOMIC DNA]</scope>
    <source>
        <strain evidence="7 8">ATCC BAA-789</strain>
    </source>
</reference>